<keyword evidence="4 6" id="KW-1133">Transmembrane helix</keyword>
<feature type="transmembrane region" description="Helical" evidence="6">
    <location>
        <begin position="133"/>
        <end position="154"/>
    </location>
</feature>
<dbReference type="EMBL" id="CP018221">
    <property type="protein sequence ID" value="API60779.1"/>
    <property type="molecule type" value="Genomic_DNA"/>
</dbReference>
<keyword evidence="8" id="KW-1185">Reference proteome</keyword>
<dbReference type="GO" id="GO:0016020">
    <property type="term" value="C:membrane"/>
    <property type="evidence" value="ECO:0007669"/>
    <property type="project" value="UniProtKB-SubCell"/>
</dbReference>
<feature type="transmembrane region" description="Helical" evidence="6">
    <location>
        <begin position="38"/>
        <end position="60"/>
    </location>
</feature>
<evidence type="ECO:0000256" key="2">
    <source>
        <dbReference type="ARBA" id="ARBA00009190"/>
    </source>
</evidence>
<dbReference type="InterPro" id="IPR001727">
    <property type="entry name" value="GDT1-like"/>
</dbReference>
<dbReference type="KEGG" id="sphj:BSL82_17060"/>
<evidence type="ECO:0000256" key="6">
    <source>
        <dbReference type="RuleBase" id="RU365102"/>
    </source>
</evidence>
<dbReference type="AlphaFoldDB" id="A0A1L3ZYV7"/>
<feature type="transmembrane region" description="Helical" evidence="6">
    <location>
        <begin position="67"/>
        <end position="85"/>
    </location>
</feature>
<dbReference type="OrthoDB" id="9801356at2"/>
<evidence type="ECO:0000256" key="1">
    <source>
        <dbReference type="ARBA" id="ARBA00004141"/>
    </source>
</evidence>
<dbReference type="RefSeq" id="WP_072598437.1">
    <property type="nucleotide sequence ID" value="NZ_CP018221.1"/>
</dbReference>
<name>A0A1L3ZYV7_9SPHN</name>
<keyword evidence="3 6" id="KW-0812">Transmembrane</keyword>
<evidence type="ECO:0000256" key="5">
    <source>
        <dbReference type="ARBA" id="ARBA00023136"/>
    </source>
</evidence>
<evidence type="ECO:0000313" key="8">
    <source>
        <dbReference type="Proteomes" id="UP000182063"/>
    </source>
</evidence>
<evidence type="ECO:0000256" key="4">
    <source>
        <dbReference type="ARBA" id="ARBA00022989"/>
    </source>
</evidence>
<organism evidence="7 8">
    <name type="scientific">Tardibacter chloracetimidivorans</name>
    <dbReference type="NCBI Taxonomy" id="1921510"/>
    <lineage>
        <taxon>Bacteria</taxon>
        <taxon>Pseudomonadati</taxon>
        <taxon>Pseudomonadota</taxon>
        <taxon>Alphaproteobacteria</taxon>
        <taxon>Sphingomonadales</taxon>
        <taxon>Sphingomonadaceae</taxon>
        <taxon>Tardibacter</taxon>
    </lineage>
</organism>
<comment type="similarity">
    <text evidence="2 6">Belongs to the GDT1 family.</text>
</comment>
<feature type="transmembrane region" description="Helical" evidence="6">
    <location>
        <begin position="166"/>
        <end position="187"/>
    </location>
</feature>
<accession>A0A1L3ZYV7</accession>
<evidence type="ECO:0000313" key="7">
    <source>
        <dbReference type="EMBL" id="API60779.1"/>
    </source>
</evidence>
<dbReference type="PANTHER" id="PTHR12608">
    <property type="entry name" value="TRANSMEMBRANE PROTEIN HTP-1 RELATED"/>
    <property type="match status" value="1"/>
</dbReference>
<feature type="transmembrane region" description="Helical" evidence="6">
    <location>
        <begin position="97"/>
        <end position="113"/>
    </location>
</feature>
<dbReference type="Proteomes" id="UP000182063">
    <property type="component" value="Chromosome"/>
</dbReference>
<keyword evidence="5 6" id="KW-0472">Membrane</keyword>
<comment type="subcellular location">
    <subcellularLocation>
        <location evidence="1 6">Membrane</location>
        <topology evidence="1 6">Multi-pass membrane protein</topology>
    </subcellularLocation>
</comment>
<protein>
    <recommendedName>
        <fullName evidence="6">GDT1 family protein</fullName>
    </recommendedName>
</protein>
<dbReference type="STRING" id="1921510.BSL82_17060"/>
<reference evidence="8" key="1">
    <citation type="submission" date="2016-11" db="EMBL/GenBank/DDBJ databases">
        <title>Complete Genome Sequence of alachlor-degrading Sphingomonas sp. strain JJ-A5.</title>
        <authorList>
            <person name="Lee H."/>
            <person name="Ka J.-O."/>
        </authorList>
    </citation>
    <scope>NUCLEOTIDE SEQUENCE [LARGE SCALE GENOMIC DNA]</scope>
    <source>
        <strain evidence="8">JJ-A5</strain>
    </source>
</reference>
<proteinExistence type="inferred from homology"/>
<gene>
    <name evidence="7" type="ORF">BSL82_17060</name>
</gene>
<dbReference type="Pfam" id="PF01169">
    <property type="entry name" value="GDT1"/>
    <property type="match status" value="2"/>
</dbReference>
<dbReference type="GO" id="GO:0046873">
    <property type="term" value="F:metal ion transmembrane transporter activity"/>
    <property type="evidence" value="ECO:0007669"/>
    <property type="project" value="InterPro"/>
</dbReference>
<evidence type="ECO:0000256" key="3">
    <source>
        <dbReference type="ARBA" id="ARBA00022692"/>
    </source>
</evidence>
<dbReference type="PANTHER" id="PTHR12608:SF1">
    <property type="entry name" value="TRANSMEMBRANE PROTEIN 165"/>
    <property type="match status" value="1"/>
</dbReference>
<sequence>MDVLFASALVVALAEIGDKTMLLAVALAARFRKPWPIIAGILLATLANHAVAAWAGTMVAGLLDGTAFRIAVGLGFLAMAAWAMIPDKLDDSSDGGNRRFGAFLTTLVAFFIVEIGDKTQIATIGLGARYQSVALVTIGTTAGMLLANVPAVLLGDRITSVVPMKWVRLGAAASFAILGLWTVAVAVS</sequence>